<dbReference type="CDD" id="cd00136">
    <property type="entry name" value="PDZ_canonical"/>
    <property type="match status" value="1"/>
</dbReference>
<keyword evidence="1" id="KW-0479">Metal-binding</keyword>
<keyword evidence="2 4" id="KW-0863">Zinc-finger</keyword>
<evidence type="ECO:0000313" key="7">
    <source>
        <dbReference type="Proteomes" id="UP000695000"/>
    </source>
</evidence>
<dbReference type="Pfam" id="PF21362">
    <property type="entry name" value="Sina_RING"/>
    <property type="match status" value="1"/>
</dbReference>
<dbReference type="Gene3D" id="2.30.42.10">
    <property type="match status" value="1"/>
</dbReference>
<feature type="domain" description="RING-type" evidence="5">
    <location>
        <begin position="133"/>
        <end position="168"/>
    </location>
</feature>
<dbReference type="InterPro" id="IPR041489">
    <property type="entry name" value="PDZ_6"/>
</dbReference>
<dbReference type="SUPFAM" id="SSF50156">
    <property type="entry name" value="PDZ domain-like"/>
    <property type="match status" value="1"/>
</dbReference>
<dbReference type="SMART" id="SM00228">
    <property type="entry name" value="PDZ"/>
    <property type="match status" value="1"/>
</dbReference>
<sequence>MLSDADTEDHFSPSVRLLEIEKPETGSCGFHLTRGKWDPYPWISGVDVGSAAYSAGMRAGDCVLEVNGEDIVGQRVSDVGQLVRSHPGQVSLLLWNAGVGANCSADTLCCGPMPNNLQKLSACLSSVLTFLECPVCLDTAIPPTYQCDNGHLICMRCRAKSERCPVCRVRFTSGRSLLADQVYNAFTDAFDLREDTHEARSAKMQQIFKIKSKKAPPSIKITQAHTNKFLARLIGKASSVDNLSSKHPQAQQLLSDGQFASNMKAKSLSSSEIFNPDSSSIARTGSINSIHRTHKPRPGSYHGSFETLHVPDISMISANPQEGILYHCPYEKYCTCLIKGADIINHFKNNHSGPLTQYFNNKMRLLLSQIPTGGTYLISINDQLFFLKINHENMIKGRFGNMRIWAWLTGDKKHSTESHLLLNFFNEDTPNDSLMSIRSAVYSLSSVSWSDINETKKGVFISSQSLQAICSESTILEAEIL</sequence>
<protein>
    <submittedName>
        <fullName evidence="8">Uncharacterized protein LOC108565865</fullName>
    </submittedName>
</protein>
<dbReference type="RefSeq" id="XP_017781014.1">
    <property type="nucleotide sequence ID" value="XM_017925525.1"/>
</dbReference>
<dbReference type="GeneID" id="108565865"/>
<evidence type="ECO:0000256" key="1">
    <source>
        <dbReference type="ARBA" id="ARBA00022723"/>
    </source>
</evidence>
<keyword evidence="7" id="KW-1185">Reference proteome</keyword>
<evidence type="ECO:0000259" key="6">
    <source>
        <dbReference type="PROSITE" id="PS50106"/>
    </source>
</evidence>
<dbReference type="SUPFAM" id="SSF57850">
    <property type="entry name" value="RING/U-box"/>
    <property type="match status" value="1"/>
</dbReference>
<dbReference type="InterPro" id="IPR001841">
    <property type="entry name" value="Znf_RING"/>
</dbReference>
<dbReference type="Proteomes" id="UP000695000">
    <property type="component" value="Unplaced"/>
</dbReference>
<evidence type="ECO:0000259" key="5">
    <source>
        <dbReference type="PROSITE" id="PS50089"/>
    </source>
</evidence>
<dbReference type="PROSITE" id="PS50106">
    <property type="entry name" value="PDZ"/>
    <property type="match status" value="1"/>
</dbReference>
<dbReference type="PANTHER" id="PTHR45877">
    <property type="entry name" value="E3 UBIQUITIN-PROTEIN LIGASE SIAH2"/>
    <property type="match status" value="1"/>
</dbReference>
<dbReference type="InterPro" id="IPR001478">
    <property type="entry name" value="PDZ"/>
</dbReference>
<evidence type="ECO:0000313" key="8">
    <source>
        <dbReference type="RefSeq" id="XP_017781014.1"/>
    </source>
</evidence>
<evidence type="ECO:0000256" key="4">
    <source>
        <dbReference type="PROSITE-ProRule" id="PRU00175"/>
    </source>
</evidence>
<feature type="domain" description="PDZ" evidence="6">
    <location>
        <begin position="17"/>
        <end position="98"/>
    </location>
</feature>
<reference evidence="8" key="1">
    <citation type="submission" date="2025-08" db="UniProtKB">
        <authorList>
            <consortium name="RefSeq"/>
        </authorList>
    </citation>
    <scope>IDENTIFICATION</scope>
    <source>
        <tissue evidence="8">Whole Larva</tissue>
    </source>
</reference>
<accession>A0ABM1N2G4</accession>
<dbReference type="PANTHER" id="PTHR45877:SF2">
    <property type="entry name" value="E3 UBIQUITIN-PROTEIN LIGASE SINA-RELATED"/>
    <property type="match status" value="1"/>
</dbReference>
<evidence type="ECO:0000256" key="3">
    <source>
        <dbReference type="ARBA" id="ARBA00022833"/>
    </source>
</evidence>
<dbReference type="CDD" id="cd16571">
    <property type="entry name" value="RING-HC_SIAHs"/>
    <property type="match status" value="1"/>
</dbReference>
<keyword evidence="3" id="KW-0862">Zinc</keyword>
<dbReference type="InterPro" id="IPR013083">
    <property type="entry name" value="Znf_RING/FYVE/PHD"/>
</dbReference>
<gene>
    <name evidence="8" type="primary">LOC108565865</name>
</gene>
<organism evidence="7 8">
    <name type="scientific">Nicrophorus vespilloides</name>
    <name type="common">Boreal carrion beetle</name>
    <dbReference type="NCBI Taxonomy" id="110193"/>
    <lineage>
        <taxon>Eukaryota</taxon>
        <taxon>Metazoa</taxon>
        <taxon>Ecdysozoa</taxon>
        <taxon>Arthropoda</taxon>
        <taxon>Hexapoda</taxon>
        <taxon>Insecta</taxon>
        <taxon>Pterygota</taxon>
        <taxon>Neoptera</taxon>
        <taxon>Endopterygota</taxon>
        <taxon>Coleoptera</taxon>
        <taxon>Polyphaga</taxon>
        <taxon>Staphyliniformia</taxon>
        <taxon>Silphidae</taxon>
        <taxon>Nicrophorinae</taxon>
        <taxon>Nicrophorus</taxon>
    </lineage>
</organism>
<dbReference type="Pfam" id="PF17820">
    <property type="entry name" value="PDZ_6"/>
    <property type="match status" value="1"/>
</dbReference>
<dbReference type="InterPro" id="IPR004162">
    <property type="entry name" value="SINA-like_animal"/>
</dbReference>
<evidence type="ECO:0000256" key="2">
    <source>
        <dbReference type="ARBA" id="ARBA00022771"/>
    </source>
</evidence>
<proteinExistence type="predicted"/>
<dbReference type="PROSITE" id="PS50089">
    <property type="entry name" value="ZF_RING_2"/>
    <property type="match status" value="1"/>
</dbReference>
<dbReference type="InterPro" id="IPR049548">
    <property type="entry name" value="Sina-like_RING"/>
</dbReference>
<dbReference type="Gene3D" id="3.30.40.10">
    <property type="entry name" value="Zinc/RING finger domain, C3HC4 (zinc finger)"/>
    <property type="match status" value="1"/>
</dbReference>
<dbReference type="InterPro" id="IPR036034">
    <property type="entry name" value="PDZ_sf"/>
</dbReference>
<name>A0ABM1N2G4_NICVS</name>